<keyword evidence="4" id="KW-1185">Reference proteome</keyword>
<dbReference type="Proteomes" id="UP000287972">
    <property type="component" value="Unassembled WGS sequence"/>
</dbReference>
<feature type="compositionally biased region" description="Acidic residues" evidence="1">
    <location>
        <begin position="121"/>
        <end position="131"/>
    </location>
</feature>
<feature type="compositionally biased region" description="Basic and acidic residues" evidence="1">
    <location>
        <begin position="311"/>
        <end position="331"/>
    </location>
</feature>
<gene>
    <name evidence="3" type="ORF">CEP51_012511</name>
</gene>
<evidence type="ECO:0000256" key="1">
    <source>
        <dbReference type="SAM" id="MobiDB-lite"/>
    </source>
</evidence>
<feature type="compositionally biased region" description="Low complexity" evidence="1">
    <location>
        <begin position="380"/>
        <end position="390"/>
    </location>
</feature>
<feature type="compositionally biased region" description="Polar residues" evidence="1">
    <location>
        <begin position="422"/>
        <end position="444"/>
    </location>
</feature>
<feature type="region of interest" description="Disordered" evidence="1">
    <location>
        <begin position="738"/>
        <end position="812"/>
    </location>
</feature>
<feature type="domain" description="JmjC" evidence="2">
    <location>
        <begin position="598"/>
        <end position="711"/>
    </location>
</feature>
<feature type="region of interest" description="Disordered" evidence="1">
    <location>
        <begin position="39"/>
        <end position="64"/>
    </location>
</feature>
<feature type="compositionally biased region" description="Low complexity" evidence="1">
    <location>
        <begin position="397"/>
        <end position="412"/>
    </location>
</feature>
<dbReference type="Gene3D" id="2.60.120.650">
    <property type="entry name" value="Cupin"/>
    <property type="match status" value="1"/>
</dbReference>
<reference evidence="3 4" key="1">
    <citation type="submission" date="2017-06" db="EMBL/GenBank/DDBJ databases">
        <title>Comparative genomic analysis of Ambrosia Fusariam Clade fungi.</title>
        <authorList>
            <person name="Stajich J.E."/>
            <person name="Carrillo J."/>
            <person name="Kijimoto T."/>
            <person name="Eskalen A."/>
            <person name="O'Donnell K."/>
            <person name="Kasson M."/>
        </authorList>
    </citation>
    <scope>NUCLEOTIDE SEQUENCE [LARGE SCALE GENOMIC DNA]</scope>
    <source>
        <strain evidence="3 4">NRRL62606</strain>
    </source>
</reference>
<proteinExistence type="predicted"/>
<name>A0A428QSM5_9HYPO</name>
<feature type="compositionally biased region" description="Polar residues" evidence="1">
    <location>
        <begin position="255"/>
        <end position="270"/>
    </location>
</feature>
<protein>
    <recommendedName>
        <fullName evidence="2">JmjC domain-containing protein</fullName>
    </recommendedName>
</protein>
<evidence type="ECO:0000313" key="4">
    <source>
        <dbReference type="Proteomes" id="UP000287972"/>
    </source>
</evidence>
<dbReference type="EMBL" id="NKCL01000473">
    <property type="protein sequence ID" value="RSL68292.1"/>
    <property type="molecule type" value="Genomic_DNA"/>
</dbReference>
<dbReference type="SUPFAM" id="SSF51197">
    <property type="entry name" value="Clavaminate synthase-like"/>
    <property type="match status" value="1"/>
</dbReference>
<feature type="compositionally biased region" description="Low complexity" evidence="1">
    <location>
        <begin position="203"/>
        <end position="212"/>
    </location>
</feature>
<accession>A0A428QSM5</accession>
<evidence type="ECO:0000259" key="2">
    <source>
        <dbReference type="Pfam" id="PF02373"/>
    </source>
</evidence>
<dbReference type="Pfam" id="PF02373">
    <property type="entry name" value="JmjC"/>
    <property type="match status" value="1"/>
</dbReference>
<feature type="compositionally biased region" description="Basic and acidic residues" evidence="1">
    <location>
        <begin position="797"/>
        <end position="812"/>
    </location>
</feature>
<sequence length="1060" mass="116002">MAKPGTPAPDLAALFSETRRVSSQIDEVQKSLKAIAASIQLHTSEPRSSTRPTTRSKARGKGSSELAVWTRAISGFKEACEKMDSLRTTAETLITSISQLSKKSRARAEQDGSPITHDALDQEPEGEEVQQDETPAHTPDASSGPSSRRSQDDTLHGLTRFAGYAGRKQTAIDPSLPRLRSESHDQTVPAGNAATSPEAINDAAQQPQAQPADGHDEGSPTSLPPRDSGTAKQDGNAAAQGASTHQRRDADSDSDQAPANTHGDNSATRIETSRDPTNDDSGDDTPMQEAEDSLGAAALQGSTGQAAAADSRPDPSGEQEHESEDLAKRAAEGTAFKSPQAHEDKGGPEPIVANDQPAESRGLENHLGRRVGMSTPDGHTTTPLLITTPTGRGDTASSQVSTPPPSSVTTPQGSDTTEDTSRVSTPDTHLTSPDTSVPGSTPKLTLSEGDMGERLVEALGRVKRDDSMHKISAPNLPIDLDLLKANFSAPNHDCQYAANTFVPGPEGEGYTNVHISERRSDFAWPDFSEEVAIPTKEEAGKWLNDFCDNPPEKIVPYFSGHLHVPSHEHLLNPGPAILGNPKLADLHRPYWHIGGDRSANRFHIEDYNCSEDEWPCGLRSANLVLKGVKIWIGIKRHHTKEFEAFIARNWDCNGCSQRVGHQSLLIAPWRLEREGIDFVIEVQGPMELVDPGYGLYHGIVNMGSCIAMSMNYMLPGDCLKSTALRQCGDCGVPNDTVIHVPPHKQSTARKPLPSSPPHELSEPRMGLAARQATLPSAAPARRRPKKRGGGIWADAVPAEKKTKTGQGNDKETPRVTLESLQELGDKFKAMNLLYQVPTLQADQLPTERVFRLACAVSCRHAIQQFHSMVRSWNGRARLCEDVPLPGEDPISRIQYRVLLVDKYASMDTLYKYLLRQSQFGLVKEVEANRQGRMRADTSFVDKVLERTRWARQNYDYHYKRGKQWVAISDRIEGILPFLHYYPEPFNISPKQCPNLSEDELSSLASLLGNRPSKALLKAGVALQQAVEESQSVRFAWDRYEVDWNSLDENELISYLEVVDD</sequence>
<evidence type="ECO:0000313" key="3">
    <source>
        <dbReference type="EMBL" id="RSL68292.1"/>
    </source>
</evidence>
<dbReference type="InterPro" id="IPR003347">
    <property type="entry name" value="JmjC_dom"/>
</dbReference>
<organism evidence="3 4">
    <name type="scientific">Fusarium floridanum</name>
    <dbReference type="NCBI Taxonomy" id="1325733"/>
    <lineage>
        <taxon>Eukaryota</taxon>
        <taxon>Fungi</taxon>
        <taxon>Dikarya</taxon>
        <taxon>Ascomycota</taxon>
        <taxon>Pezizomycotina</taxon>
        <taxon>Sordariomycetes</taxon>
        <taxon>Hypocreomycetidae</taxon>
        <taxon>Hypocreales</taxon>
        <taxon>Nectriaceae</taxon>
        <taxon>Fusarium</taxon>
        <taxon>Fusarium solani species complex</taxon>
    </lineage>
</organism>
<comment type="caution">
    <text evidence="3">The sequence shown here is derived from an EMBL/GenBank/DDBJ whole genome shotgun (WGS) entry which is preliminary data.</text>
</comment>
<dbReference type="AlphaFoldDB" id="A0A428QSM5"/>
<feature type="region of interest" description="Disordered" evidence="1">
    <location>
        <begin position="97"/>
        <end position="449"/>
    </location>
</feature>